<gene>
    <name evidence="3" type="ORF">PSYICH_LOCUS10758</name>
</gene>
<feature type="region of interest" description="Disordered" evidence="1">
    <location>
        <begin position="1333"/>
        <end position="1367"/>
    </location>
</feature>
<evidence type="ECO:0000313" key="3">
    <source>
        <dbReference type="EMBL" id="CAH1110906.1"/>
    </source>
</evidence>
<feature type="region of interest" description="Disordered" evidence="1">
    <location>
        <begin position="1021"/>
        <end position="1045"/>
    </location>
</feature>
<organism evidence="3 4">
    <name type="scientific">Psylliodes chrysocephalus</name>
    <dbReference type="NCBI Taxonomy" id="3402493"/>
    <lineage>
        <taxon>Eukaryota</taxon>
        <taxon>Metazoa</taxon>
        <taxon>Ecdysozoa</taxon>
        <taxon>Arthropoda</taxon>
        <taxon>Hexapoda</taxon>
        <taxon>Insecta</taxon>
        <taxon>Pterygota</taxon>
        <taxon>Neoptera</taxon>
        <taxon>Endopterygota</taxon>
        <taxon>Coleoptera</taxon>
        <taxon>Polyphaga</taxon>
        <taxon>Cucujiformia</taxon>
        <taxon>Chrysomeloidea</taxon>
        <taxon>Chrysomelidae</taxon>
        <taxon>Galerucinae</taxon>
        <taxon>Alticini</taxon>
        <taxon>Psylliodes</taxon>
    </lineage>
</organism>
<feature type="compositionally biased region" description="Basic and acidic residues" evidence="1">
    <location>
        <begin position="1277"/>
        <end position="1304"/>
    </location>
</feature>
<feature type="chain" id="PRO_5040515188" evidence="2">
    <location>
        <begin position="22"/>
        <end position="1423"/>
    </location>
</feature>
<feature type="compositionally biased region" description="Basic residues" evidence="1">
    <location>
        <begin position="116"/>
        <end position="127"/>
    </location>
</feature>
<reference evidence="3" key="1">
    <citation type="submission" date="2022-01" db="EMBL/GenBank/DDBJ databases">
        <authorList>
            <person name="King R."/>
        </authorList>
    </citation>
    <scope>NUCLEOTIDE SEQUENCE</scope>
</reference>
<accession>A0A9P0D6U4</accession>
<evidence type="ECO:0000256" key="2">
    <source>
        <dbReference type="SAM" id="SignalP"/>
    </source>
</evidence>
<keyword evidence="4" id="KW-1185">Reference proteome</keyword>
<feature type="compositionally biased region" description="Basic and acidic residues" evidence="1">
    <location>
        <begin position="128"/>
        <end position="144"/>
    </location>
</feature>
<feature type="region of interest" description="Disordered" evidence="1">
    <location>
        <begin position="563"/>
        <end position="584"/>
    </location>
</feature>
<feature type="region of interest" description="Disordered" evidence="1">
    <location>
        <begin position="874"/>
        <end position="904"/>
    </location>
</feature>
<protein>
    <submittedName>
        <fullName evidence="3">Uncharacterized protein</fullName>
    </submittedName>
</protein>
<feature type="signal peptide" evidence="2">
    <location>
        <begin position="1"/>
        <end position="21"/>
    </location>
</feature>
<feature type="compositionally biased region" description="Basic and acidic residues" evidence="1">
    <location>
        <begin position="874"/>
        <end position="887"/>
    </location>
</feature>
<dbReference type="OrthoDB" id="8035982at2759"/>
<feature type="region of interest" description="Disordered" evidence="1">
    <location>
        <begin position="1272"/>
        <end position="1304"/>
    </location>
</feature>
<proteinExistence type="predicted"/>
<feature type="compositionally biased region" description="Basic and acidic residues" evidence="1">
    <location>
        <begin position="1336"/>
        <end position="1351"/>
    </location>
</feature>
<dbReference type="Proteomes" id="UP001153636">
    <property type="component" value="Chromosome 5"/>
</dbReference>
<evidence type="ECO:0000313" key="4">
    <source>
        <dbReference type="Proteomes" id="UP001153636"/>
    </source>
</evidence>
<sequence>MASLILEKVAIVVFFWTVVLSNQEFLEYYQPRPDFPKELNDWLAYVQGHRNDFRIIRNIVKRRKAEVDYYDEKEADNKLLSDLEGVEEETPQNDIYPHSNLAKKEKNYDSNLKTQNKNKRKLTKPSRTRRESDENSFFEHRNSIEIDPKSKIGEIKRPEAKYPDQFINRGKEDKREIQIDILNDGKLLKSIKENNKEPKSIVLNIQNVKDPPPLLKDNQPKPLDTHVIPVNSPQRSIESDNNANNKEAASNFKNLFTVNENLNTDSSVARDAFAKTALVYHVSLPNPNFIVPHDSSNGTDLNENNFQRNNFRDMSKYWSDSEKNQLQQGIQFAQETGNLRKQKTNDGFETARTIVVEHVGNRPVMETEQDGRLQMKRNLQTWDGKVRFGGPIVSTRNEDGEDMPFDELENKMKSNIENTRQVSFPKNEHNLKNHKNVRKHQIIIVTDRRTNEFLEPNNAFDIPTAPQKIDENINNHISITIVEPQKDEEPEEETKNEEHLPLIATLPNPIGEELLNLDSTKDSECTDNPEYRAKQQLNQNFDLKNIKLSNLVNTTIKETDIPEYDENSEKNEDNSCETGQCLDDNQNLNNNIETHIEPNYEYPNNKVHLETKYDNNDSQIIQMEPKYDNHNSQMRVETKHENIDKQMSNNENPNTQMKVESKYDKPHKQEHDDEDIRVSIEPQPGRAHPQMYKEIHDQDHKRYLSRQGSSEIMRLPELGNNAQTDCQGPHCNEEEPYCEGPNCRSYKNFPKIKHKRNRGKRRHKHRHNYDNSANDYIPAYKIRQLKAVNYIYDADLESPDEEASDAVISSERTKRLGANRKEYVEGDYGDEEDSVSLKSNVSSKLIKQVDNIFANPHTTCEPDDEDYYYDEIDEKGTNAKKTNDNKDQSTSLLHSEDDKVSLGRRQHKKAKVLQKQGQAKDISKAIQTQIREPRASEDLAQLPKFVITDNLNEENLRKRSLVQKKEELKNKFPLSSKSFFPSNNVKRRDSSDTDMFGASAAPGADKTATVADALGGGAGGVNGADSKDTSDALGQTEPTASVATDECESSHVSIGPVCETDNFTKLKVTTMLNLVGAGENQQDLNNSLPSINEQYQNLEDILVGRLPLSIVDSVFKHMKMHPTFKQRFFRGMKKKNAPISFKNLPEISSKESNKLIRLMSKIINRLQWTTTCQILPNKLKRYLKTITSVKIEDRLTKTKAMEEIELAENQNQTSFIFHSNNGVDNVEEKVRVLKNMLIKYQHLPESCKPRAEPVKEYIENHLDMLTHAMSSNMAGTRKSEGEAPKEPAGEVPHHEAAKRNEKDEDTDLIEHELESLGLGKHPNFRPNFDLETLLRSPDRSGDQAGEEDKNLLSKKTNKRSAVSRETSDQYDRLLEAVKKERIKREGRKKIAAAFGKLSIDDYKGTNSNNAINEVFENPLVYSF</sequence>
<name>A0A9P0D6U4_9CUCU</name>
<feature type="compositionally biased region" description="Polar residues" evidence="1">
    <location>
        <begin position="1032"/>
        <end position="1042"/>
    </location>
</feature>
<evidence type="ECO:0000256" key="1">
    <source>
        <dbReference type="SAM" id="MobiDB-lite"/>
    </source>
</evidence>
<feature type="region of interest" description="Disordered" evidence="1">
    <location>
        <begin position="983"/>
        <end position="1002"/>
    </location>
</feature>
<dbReference type="EMBL" id="OV651817">
    <property type="protein sequence ID" value="CAH1110906.1"/>
    <property type="molecule type" value="Genomic_DNA"/>
</dbReference>
<feature type="region of interest" description="Disordered" evidence="1">
    <location>
        <begin position="84"/>
        <end position="144"/>
    </location>
</feature>
<keyword evidence="2" id="KW-0732">Signal</keyword>